<evidence type="ECO:0000256" key="3">
    <source>
        <dbReference type="ARBA" id="ARBA00022692"/>
    </source>
</evidence>
<dbReference type="InterPro" id="IPR003740">
    <property type="entry name" value="YitT"/>
</dbReference>
<feature type="transmembrane region" description="Helical" evidence="6">
    <location>
        <begin position="45"/>
        <end position="67"/>
    </location>
</feature>
<evidence type="ECO:0000256" key="4">
    <source>
        <dbReference type="ARBA" id="ARBA00022989"/>
    </source>
</evidence>
<dbReference type="PIRSF" id="PIRSF006483">
    <property type="entry name" value="Membrane_protein_YitT"/>
    <property type="match status" value="1"/>
</dbReference>
<dbReference type="PANTHER" id="PTHR33545:SF4">
    <property type="entry name" value="UPF0750 MEMBRANE PROTEIN YXKD"/>
    <property type="match status" value="1"/>
</dbReference>
<evidence type="ECO:0000256" key="2">
    <source>
        <dbReference type="ARBA" id="ARBA00022475"/>
    </source>
</evidence>
<feature type="transmembrane region" description="Helical" evidence="6">
    <location>
        <begin position="74"/>
        <end position="91"/>
    </location>
</feature>
<keyword evidence="4 6" id="KW-1133">Transmembrane helix</keyword>
<dbReference type="Proteomes" id="UP000006190">
    <property type="component" value="Unassembled WGS sequence"/>
</dbReference>
<dbReference type="PANTHER" id="PTHR33545">
    <property type="entry name" value="UPF0750 MEMBRANE PROTEIN YITT-RELATED"/>
    <property type="match status" value="1"/>
</dbReference>
<evidence type="ECO:0000313" key="8">
    <source>
        <dbReference type="EMBL" id="EHR37863.1"/>
    </source>
</evidence>
<dbReference type="OrthoDB" id="1758221at2"/>
<dbReference type="CDD" id="cd16380">
    <property type="entry name" value="YitT_C"/>
    <property type="match status" value="1"/>
</dbReference>
<feature type="domain" description="DUF2179" evidence="7">
    <location>
        <begin position="216"/>
        <end position="270"/>
    </location>
</feature>
<evidence type="ECO:0000256" key="5">
    <source>
        <dbReference type="ARBA" id="ARBA00023136"/>
    </source>
</evidence>
<dbReference type="EMBL" id="AGEG01000003">
    <property type="protein sequence ID" value="EHR37863.1"/>
    <property type="molecule type" value="Genomic_DNA"/>
</dbReference>
<feature type="transmembrane region" description="Helical" evidence="6">
    <location>
        <begin position="103"/>
        <end position="121"/>
    </location>
</feature>
<dbReference type="InterPro" id="IPR051461">
    <property type="entry name" value="UPF0750_membrane"/>
</dbReference>
<keyword evidence="5 6" id="KW-0472">Membrane</keyword>
<dbReference type="AlphaFoldDB" id="H3NI64"/>
<evidence type="ECO:0000256" key="6">
    <source>
        <dbReference type="SAM" id="Phobius"/>
    </source>
</evidence>
<keyword evidence="2" id="KW-1003">Cell membrane</keyword>
<evidence type="ECO:0000259" key="7">
    <source>
        <dbReference type="Pfam" id="PF10035"/>
    </source>
</evidence>
<feature type="transmembrane region" description="Helical" evidence="6">
    <location>
        <begin position="141"/>
        <end position="164"/>
    </location>
</feature>
<evidence type="ECO:0000313" key="9">
    <source>
        <dbReference type="Proteomes" id="UP000006190"/>
    </source>
</evidence>
<dbReference type="STRING" id="883113.HMPREF9708_00492"/>
<sequence length="294" mass="32152">MKKTIVSLAMTIFGTFLVALSVNMVSVPNELGEGGITGLSLLLYYALNFDIPISAFILNVIVLILGWTLLDRKTILYTLVSIAALSLFLKWVHPYEFVPENQLVAPAVTGILMGSGLGIVIRGGGSTGGTDVIALIINKYFGMSVSTALFLCDAIIVGMLFFVIGMEKGVISIIGILLWSRVLNFWITGYNPKNALMVISDEYEAIGQEVMDKVKRGVTVLNGYGFYSKNARNILYIVVSNRQLMAVEKIIHKHDPKAFITVNAIQQVDGEGFTFAPEVEEISLEIDDSMAEEI</sequence>
<evidence type="ECO:0000256" key="1">
    <source>
        <dbReference type="ARBA" id="ARBA00004651"/>
    </source>
</evidence>
<dbReference type="GO" id="GO:0005886">
    <property type="term" value="C:plasma membrane"/>
    <property type="evidence" value="ECO:0007669"/>
    <property type="project" value="UniProtKB-SubCell"/>
</dbReference>
<dbReference type="PATRIC" id="fig|883113.3.peg.494"/>
<keyword evidence="9" id="KW-1185">Reference proteome</keyword>
<dbReference type="RefSeq" id="WP_006308500.1">
    <property type="nucleotide sequence ID" value="NZ_JH601133.1"/>
</dbReference>
<feature type="transmembrane region" description="Helical" evidence="6">
    <location>
        <begin position="170"/>
        <end position="187"/>
    </location>
</feature>
<comment type="caution">
    <text evidence="8">The sequence shown here is derived from an EMBL/GenBank/DDBJ whole genome shotgun (WGS) entry which is preliminary data.</text>
</comment>
<dbReference type="HOGENOM" id="CLU_063199_1_1_9"/>
<reference evidence="8 9" key="1">
    <citation type="submission" date="2012-01" db="EMBL/GenBank/DDBJ databases">
        <title>The Genome Sequence of Facklamia languida CCUG 37842.</title>
        <authorList>
            <consortium name="The Broad Institute Genome Sequencing Platform"/>
            <person name="Earl A."/>
            <person name="Ward D."/>
            <person name="Feldgarden M."/>
            <person name="Gevers D."/>
            <person name="Huys G."/>
            <person name="Young S.K."/>
            <person name="Zeng Q."/>
            <person name="Gargeya S."/>
            <person name="Fitzgerald M."/>
            <person name="Haas B."/>
            <person name="Abouelleil A."/>
            <person name="Alvarado L."/>
            <person name="Arachchi H.M."/>
            <person name="Berlin A."/>
            <person name="Chapman S.B."/>
            <person name="Gearin G."/>
            <person name="Goldberg J."/>
            <person name="Griggs A."/>
            <person name="Gujja S."/>
            <person name="Hansen M."/>
            <person name="Heiman D."/>
            <person name="Howarth C."/>
            <person name="Larimer J."/>
            <person name="Lui A."/>
            <person name="MacDonald P.J.P."/>
            <person name="McCowen C."/>
            <person name="Montmayeur A."/>
            <person name="Murphy C."/>
            <person name="Neiman D."/>
            <person name="Pearson M."/>
            <person name="Priest M."/>
            <person name="Roberts A."/>
            <person name="Saif S."/>
            <person name="Shea T."/>
            <person name="Sisk P."/>
            <person name="Stolte C."/>
            <person name="Sykes S."/>
            <person name="Wortman J."/>
            <person name="Nusbaum C."/>
            <person name="Birren B."/>
        </authorList>
    </citation>
    <scope>NUCLEOTIDE SEQUENCE [LARGE SCALE GENOMIC DNA]</scope>
    <source>
        <strain evidence="8 9">CCUG 37842</strain>
    </source>
</reference>
<dbReference type="eggNOG" id="COG1284">
    <property type="taxonomic scope" value="Bacteria"/>
</dbReference>
<organism evidence="8 9">
    <name type="scientific">Facklamia languida CCUG 37842</name>
    <dbReference type="NCBI Taxonomy" id="883113"/>
    <lineage>
        <taxon>Bacteria</taxon>
        <taxon>Bacillati</taxon>
        <taxon>Bacillota</taxon>
        <taxon>Bacilli</taxon>
        <taxon>Lactobacillales</taxon>
        <taxon>Aerococcaceae</taxon>
        <taxon>Facklamia</taxon>
    </lineage>
</organism>
<dbReference type="InterPro" id="IPR015867">
    <property type="entry name" value="N-reg_PII/ATP_PRibTrfase_C"/>
</dbReference>
<proteinExistence type="predicted"/>
<accession>H3NI64</accession>
<comment type="subcellular location">
    <subcellularLocation>
        <location evidence="1">Cell membrane</location>
        <topology evidence="1">Multi-pass membrane protein</topology>
    </subcellularLocation>
</comment>
<dbReference type="Gene3D" id="3.30.70.120">
    <property type="match status" value="1"/>
</dbReference>
<gene>
    <name evidence="8" type="ORF">HMPREF9708_00492</name>
</gene>
<protein>
    <recommendedName>
        <fullName evidence="7">DUF2179 domain-containing protein</fullName>
    </recommendedName>
</protein>
<name>H3NI64_9LACT</name>
<dbReference type="Pfam" id="PF10035">
    <property type="entry name" value="DUF2179"/>
    <property type="match status" value="1"/>
</dbReference>
<dbReference type="Pfam" id="PF02588">
    <property type="entry name" value="YitT_membrane"/>
    <property type="match status" value="1"/>
</dbReference>
<keyword evidence="3 6" id="KW-0812">Transmembrane</keyword>
<dbReference type="InterPro" id="IPR019264">
    <property type="entry name" value="DUF2179"/>
</dbReference>